<reference evidence="1" key="1">
    <citation type="submission" date="2025-08" db="UniProtKB">
        <authorList>
            <consortium name="Ensembl"/>
        </authorList>
    </citation>
    <scope>IDENTIFICATION</scope>
</reference>
<evidence type="ECO:0000313" key="1">
    <source>
        <dbReference type="Ensembl" id="ENSAZOP00000027968.1"/>
    </source>
</evidence>
<reference evidence="1" key="2">
    <citation type="submission" date="2025-09" db="UniProtKB">
        <authorList>
            <consortium name="Ensembl"/>
        </authorList>
    </citation>
    <scope>IDENTIFICATION</scope>
</reference>
<evidence type="ECO:0000313" key="2">
    <source>
        <dbReference type="Proteomes" id="UP000694549"/>
    </source>
</evidence>
<accession>A0A8B9VQY0</accession>
<dbReference type="Ensembl" id="ENSAZOT00000029969.1">
    <property type="protein sequence ID" value="ENSAZOP00000027968.1"/>
    <property type="gene ID" value="ENSAZOG00000017680.1"/>
</dbReference>
<dbReference type="Proteomes" id="UP000694549">
    <property type="component" value="Unplaced"/>
</dbReference>
<proteinExistence type="predicted"/>
<keyword evidence="2" id="KW-1185">Reference proteome</keyword>
<organism evidence="1 2">
    <name type="scientific">Anas zonorhyncha</name>
    <name type="common">Eastern spot-billed duck</name>
    <dbReference type="NCBI Taxonomy" id="75864"/>
    <lineage>
        <taxon>Eukaryota</taxon>
        <taxon>Metazoa</taxon>
        <taxon>Chordata</taxon>
        <taxon>Craniata</taxon>
        <taxon>Vertebrata</taxon>
        <taxon>Euteleostomi</taxon>
        <taxon>Archelosauria</taxon>
        <taxon>Archosauria</taxon>
        <taxon>Dinosauria</taxon>
        <taxon>Saurischia</taxon>
        <taxon>Theropoda</taxon>
        <taxon>Coelurosauria</taxon>
        <taxon>Aves</taxon>
        <taxon>Neognathae</taxon>
        <taxon>Galloanserae</taxon>
        <taxon>Anseriformes</taxon>
        <taxon>Anatidae</taxon>
        <taxon>Anatinae</taxon>
        <taxon>Anas</taxon>
    </lineage>
</organism>
<protein>
    <submittedName>
        <fullName evidence="1">Uncharacterized protein</fullName>
    </submittedName>
</protein>
<dbReference type="AlphaFoldDB" id="A0A8B9VQY0"/>
<sequence length="59" mass="6786">MLPKPVLHKEPEIIRRAEQLHITSQQPNPDLYSDEPGCAANDKTFFYKQVTDVVLCFRG</sequence>
<name>A0A8B9VQY0_9AVES</name>